<dbReference type="Pfam" id="PF13403">
    <property type="entry name" value="Hint_2"/>
    <property type="match status" value="1"/>
</dbReference>
<evidence type="ECO:0000259" key="1">
    <source>
        <dbReference type="Pfam" id="PF13403"/>
    </source>
</evidence>
<accession>A0A1H6SGJ4</accession>
<dbReference type="RefSeq" id="WP_092362286.1">
    <property type="nucleotide sequence ID" value="NZ_BMGV01000002.1"/>
</dbReference>
<sequence length="332" mass="35911">MATITIFEIDVDPLSSADVVVLAAYTVDIVDNDDFLQDPDADSGLQLDVSAVPGFLGNSTNFQTFEIYNGDVGGAPVTFTLLQFSDPQYIVVTSGDVSVGDTIENTNNTIVTAPPSEYDTLPSFVCFTAGSLIRTPVGLRAIETLRPGDPVAVAGGGSRPVRWIGRRHLSAAELARNRRFCPVRIRAGAFGEGCPHRDLLLSPQHRIAITSPLLELYFCDPMVLAPAKGLVNGDTIAPVSPAKGVEYVHLLFDRHELVNVEGLWSESFFPGDCAMGAMAAETRRELFGLFPELRTDEDSYGDTVLPVLKPYELRVLRSGLDVPHETRFALAG</sequence>
<dbReference type="InterPro" id="IPR028992">
    <property type="entry name" value="Hedgehog/Intein_dom"/>
</dbReference>
<evidence type="ECO:0000313" key="2">
    <source>
        <dbReference type="EMBL" id="SEI63947.1"/>
    </source>
</evidence>
<dbReference type="AlphaFoldDB" id="A0A1H6SGJ4"/>
<protein>
    <submittedName>
        <fullName evidence="2">Hint domain-containing protein</fullName>
    </submittedName>
</protein>
<dbReference type="OrthoDB" id="6305173at2"/>
<dbReference type="Proteomes" id="UP000199379">
    <property type="component" value="Unassembled WGS sequence"/>
</dbReference>
<dbReference type="InterPro" id="IPR036844">
    <property type="entry name" value="Hint_dom_sf"/>
</dbReference>
<gene>
    <name evidence="2" type="ORF">SAMN05444007_10228</name>
</gene>
<keyword evidence="3" id="KW-1185">Reference proteome</keyword>
<dbReference type="SUPFAM" id="SSF51294">
    <property type="entry name" value="Hedgehog/intein (Hint) domain"/>
    <property type="match status" value="1"/>
</dbReference>
<name>A0A1H6SGJ4_9RHOB</name>
<organism evidence="2 3">
    <name type="scientific">Cribrihabitans marinus</name>
    <dbReference type="NCBI Taxonomy" id="1227549"/>
    <lineage>
        <taxon>Bacteria</taxon>
        <taxon>Pseudomonadati</taxon>
        <taxon>Pseudomonadota</taxon>
        <taxon>Alphaproteobacteria</taxon>
        <taxon>Rhodobacterales</taxon>
        <taxon>Paracoccaceae</taxon>
        <taxon>Cribrihabitans</taxon>
    </lineage>
</organism>
<reference evidence="2 3" key="1">
    <citation type="submission" date="2016-10" db="EMBL/GenBank/DDBJ databases">
        <authorList>
            <person name="de Groot N.N."/>
        </authorList>
    </citation>
    <scope>NUCLEOTIDE SEQUENCE [LARGE SCALE GENOMIC DNA]</scope>
    <source>
        <strain evidence="2 3">DSM 29340</strain>
    </source>
</reference>
<dbReference type="EMBL" id="FNYD01000002">
    <property type="protein sequence ID" value="SEI63947.1"/>
    <property type="molecule type" value="Genomic_DNA"/>
</dbReference>
<dbReference type="STRING" id="1227549.SAMN05444007_10228"/>
<feature type="domain" description="Hedgehog/Intein (Hint)" evidence="1">
    <location>
        <begin position="125"/>
        <end position="272"/>
    </location>
</feature>
<evidence type="ECO:0000313" key="3">
    <source>
        <dbReference type="Proteomes" id="UP000199379"/>
    </source>
</evidence>
<proteinExistence type="predicted"/>